<keyword evidence="2" id="KW-1185">Reference proteome</keyword>
<dbReference type="EMBL" id="CAWYQH010000106">
    <property type="protein sequence ID" value="CAK8687895.1"/>
    <property type="molecule type" value="Genomic_DNA"/>
</dbReference>
<comment type="caution">
    <text evidence="1">The sequence shown here is derived from an EMBL/GenBank/DDBJ whole genome shotgun (WGS) entry which is preliminary data.</text>
</comment>
<proteinExistence type="predicted"/>
<organism evidence="1 2">
    <name type="scientific">Clavelina lepadiformis</name>
    <name type="common">Light-bulb sea squirt</name>
    <name type="synonym">Ascidia lepadiformis</name>
    <dbReference type="NCBI Taxonomy" id="159417"/>
    <lineage>
        <taxon>Eukaryota</taxon>
        <taxon>Metazoa</taxon>
        <taxon>Chordata</taxon>
        <taxon>Tunicata</taxon>
        <taxon>Ascidiacea</taxon>
        <taxon>Aplousobranchia</taxon>
        <taxon>Clavelinidae</taxon>
        <taxon>Clavelina</taxon>
    </lineage>
</organism>
<dbReference type="SUPFAM" id="SSF52047">
    <property type="entry name" value="RNI-like"/>
    <property type="match status" value="1"/>
</dbReference>
<dbReference type="InterPro" id="IPR032675">
    <property type="entry name" value="LRR_dom_sf"/>
</dbReference>
<gene>
    <name evidence="1" type="ORF">CVLEPA_LOCUS19947</name>
</gene>
<reference evidence="1 2" key="1">
    <citation type="submission" date="2024-02" db="EMBL/GenBank/DDBJ databases">
        <authorList>
            <person name="Daric V."/>
            <person name="Darras S."/>
        </authorList>
    </citation>
    <scope>NUCLEOTIDE SEQUENCE [LARGE SCALE GENOMIC DNA]</scope>
</reference>
<name>A0ABP0G8F4_CLALP</name>
<dbReference type="Gene3D" id="3.80.10.10">
    <property type="entry name" value="Ribonuclease Inhibitor"/>
    <property type="match status" value="1"/>
</dbReference>
<evidence type="ECO:0000313" key="2">
    <source>
        <dbReference type="Proteomes" id="UP001642483"/>
    </source>
</evidence>
<evidence type="ECO:0000313" key="1">
    <source>
        <dbReference type="EMBL" id="CAK8687895.1"/>
    </source>
</evidence>
<protein>
    <submittedName>
        <fullName evidence="1">Uncharacterized protein</fullName>
    </submittedName>
</protein>
<sequence length="505" mass="58647">MPRHRSAKCLKHLVLDKIAQTVWQLAAESGNRRNCSNKNYELLKQFLTPFNVYGPNITNSINFALVKHYDLRWPAISFFGSSMTVLNLSFIQNQEDTILIERSIKTFILVNCPRIEVLCLNFCTKISCEVVRLLITASKDTLRRLELQNVTLSGNIFEAIGKCDKLSYLDISRDFEHSQKFSFYKLAKMFLIYGKRTRLARNLEVLHMNNVDCAFKKPFRFFAHIFYYWCPQLSRFTHHLLFEALAHLCKLNKGPKPLYLKGGNDDTDSNRLCVSWFEEQHDALLQCVPKMENLNIISGNEKKATIVYIIQNQRLQLTTLELSWIHPFGFLKYVGLLCPYLEDVTVDKVFVETQNNLVQVVKEEFEKLSLTALETGLKPWSKLKSLCMRAANSYLEDEDITSLLKTICKNSSGSLKILSLEFGIHSCAYDVLNELFQDGTLRDLKDLLCLEKDVTPNMIWDWLTFDNSLKFIYVKCSQINPVLLEIEQFNRYIDEKNLDLKIIRC</sequence>
<dbReference type="Proteomes" id="UP001642483">
    <property type="component" value="Unassembled WGS sequence"/>
</dbReference>
<accession>A0ABP0G8F4</accession>